<feature type="transmembrane region" description="Helical" evidence="7">
    <location>
        <begin position="78"/>
        <end position="101"/>
    </location>
</feature>
<organism evidence="9 10">
    <name type="scientific">Sphaerosporella brunnea</name>
    <dbReference type="NCBI Taxonomy" id="1250544"/>
    <lineage>
        <taxon>Eukaryota</taxon>
        <taxon>Fungi</taxon>
        <taxon>Dikarya</taxon>
        <taxon>Ascomycota</taxon>
        <taxon>Pezizomycotina</taxon>
        <taxon>Pezizomycetes</taxon>
        <taxon>Pezizales</taxon>
        <taxon>Pyronemataceae</taxon>
        <taxon>Sphaerosporella</taxon>
    </lineage>
</organism>
<dbReference type="AlphaFoldDB" id="A0A5J5FBF5"/>
<keyword evidence="10" id="KW-1185">Reference proteome</keyword>
<evidence type="ECO:0000256" key="3">
    <source>
        <dbReference type="ARBA" id="ARBA00022989"/>
    </source>
</evidence>
<dbReference type="GO" id="GO:0016020">
    <property type="term" value="C:membrane"/>
    <property type="evidence" value="ECO:0007669"/>
    <property type="project" value="UniProtKB-SubCell"/>
</dbReference>
<feature type="transmembrane region" description="Helical" evidence="7">
    <location>
        <begin position="36"/>
        <end position="58"/>
    </location>
</feature>
<keyword evidence="3 7" id="KW-1133">Transmembrane helix</keyword>
<keyword evidence="2 7" id="KW-0812">Transmembrane</keyword>
<name>A0A5J5FBF5_9PEZI</name>
<feature type="region of interest" description="Disordered" evidence="6">
    <location>
        <begin position="192"/>
        <end position="211"/>
    </location>
</feature>
<comment type="similarity">
    <text evidence="5">Belongs to the SAT4 family.</text>
</comment>
<evidence type="ECO:0000259" key="8">
    <source>
        <dbReference type="Pfam" id="PF20684"/>
    </source>
</evidence>
<evidence type="ECO:0000256" key="7">
    <source>
        <dbReference type="SAM" id="Phobius"/>
    </source>
</evidence>
<proteinExistence type="inferred from homology"/>
<dbReference type="Proteomes" id="UP000326924">
    <property type="component" value="Unassembled WGS sequence"/>
</dbReference>
<keyword evidence="4 7" id="KW-0472">Membrane</keyword>
<evidence type="ECO:0000313" key="10">
    <source>
        <dbReference type="Proteomes" id="UP000326924"/>
    </source>
</evidence>
<dbReference type="InParanoid" id="A0A5J5FBF5"/>
<evidence type="ECO:0000256" key="6">
    <source>
        <dbReference type="SAM" id="MobiDB-lite"/>
    </source>
</evidence>
<dbReference type="Pfam" id="PF20684">
    <property type="entry name" value="Fung_rhodopsin"/>
    <property type="match status" value="1"/>
</dbReference>
<dbReference type="EMBL" id="VXIS01000004">
    <property type="protein sequence ID" value="KAA8914598.1"/>
    <property type="molecule type" value="Genomic_DNA"/>
</dbReference>
<dbReference type="PANTHER" id="PTHR33048:SF92">
    <property type="entry name" value="INTEGRAL MEMBRANE PROTEIN"/>
    <property type="match status" value="1"/>
</dbReference>
<comment type="subcellular location">
    <subcellularLocation>
        <location evidence="1">Membrane</location>
        <topology evidence="1">Multi-pass membrane protein</topology>
    </subcellularLocation>
</comment>
<evidence type="ECO:0000256" key="5">
    <source>
        <dbReference type="ARBA" id="ARBA00038359"/>
    </source>
</evidence>
<dbReference type="OrthoDB" id="2496787at2759"/>
<evidence type="ECO:0000313" key="9">
    <source>
        <dbReference type="EMBL" id="KAA8914598.1"/>
    </source>
</evidence>
<evidence type="ECO:0000256" key="2">
    <source>
        <dbReference type="ARBA" id="ARBA00022692"/>
    </source>
</evidence>
<evidence type="ECO:0000256" key="4">
    <source>
        <dbReference type="ARBA" id="ARBA00023136"/>
    </source>
</evidence>
<reference evidence="9 10" key="1">
    <citation type="submission" date="2019-09" db="EMBL/GenBank/DDBJ databases">
        <title>Draft genome of the ectomycorrhizal ascomycete Sphaerosporella brunnea.</title>
        <authorList>
            <consortium name="DOE Joint Genome Institute"/>
            <person name="Benucci G.M."/>
            <person name="Marozzi G."/>
            <person name="Antonielli L."/>
            <person name="Sanchez S."/>
            <person name="Marco P."/>
            <person name="Wang X."/>
            <person name="Falini L.B."/>
            <person name="Barry K."/>
            <person name="Haridas S."/>
            <person name="Lipzen A."/>
            <person name="Labutti K."/>
            <person name="Grigoriev I.V."/>
            <person name="Murat C."/>
            <person name="Martin F."/>
            <person name="Albertini E."/>
            <person name="Donnini D."/>
            <person name="Bonito G."/>
        </authorList>
    </citation>
    <scope>NUCLEOTIDE SEQUENCE [LARGE SCALE GENOMIC DNA]</scope>
    <source>
        <strain evidence="9 10">Sb_GMNB300</strain>
    </source>
</reference>
<gene>
    <name evidence="9" type="ORF">FN846DRAFT_476737</name>
</gene>
<comment type="caution">
    <text evidence="9">The sequence shown here is derived from an EMBL/GenBank/DDBJ whole genome shotgun (WGS) entry which is preliminary data.</text>
</comment>
<dbReference type="PANTHER" id="PTHR33048">
    <property type="entry name" value="PTH11-LIKE INTEGRAL MEMBRANE PROTEIN (AFU_ORTHOLOGUE AFUA_5G11245)"/>
    <property type="match status" value="1"/>
</dbReference>
<feature type="domain" description="Rhodopsin" evidence="8">
    <location>
        <begin position="2"/>
        <end position="183"/>
    </location>
</feature>
<accession>A0A5J5FBF5</accession>
<dbReference type="InterPro" id="IPR049326">
    <property type="entry name" value="Rhodopsin_dom_fungi"/>
</dbReference>
<sequence length="255" mass="29209">MFASRTIYTIYVYLIKFGFLAHYLSFSRISSLRMRVYVWVIIVLNFSAAMVVVLKTALWCQPVSDAWSIEFGNVCNPFLHWNMVLINSFTNIGLDILVLAYPYRIVIDSNWSVREKLKNIMLIVFVGSWPIAVGIIRFLLVISTIGAQGVQTSPTNDIALSSLAEMALLLFVVNVPNMKVICRRLAQRRQLRKLHSRPRRDSTSSGPLPQEAHPVRFLATQTAMAKPDRPPQRRSSWFFNRNRVDEGEGIEMLPY</sequence>
<feature type="transmembrane region" description="Helical" evidence="7">
    <location>
        <begin position="122"/>
        <end position="146"/>
    </location>
</feature>
<feature type="transmembrane region" description="Helical" evidence="7">
    <location>
        <begin position="6"/>
        <end position="24"/>
    </location>
</feature>
<dbReference type="InterPro" id="IPR052337">
    <property type="entry name" value="SAT4-like"/>
</dbReference>
<evidence type="ECO:0000256" key="1">
    <source>
        <dbReference type="ARBA" id="ARBA00004141"/>
    </source>
</evidence>
<feature type="transmembrane region" description="Helical" evidence="7">
    <location>
        <begin position="158"/>
        <end position="182"/>
    </location>
</feature>
<protein>
    <recommendedName>
        <fullName evidence="8">Rhodopsin domain-containing protein</fullName>
    </recommendedName>
</protein>